<keyword evidence="2" id="KW-1185">Reference proteome</keyword>
<comment type="caution">
    <text evidence="1">The sequence shown here is derived from an EMBL/GenBank/DDBJ whole genome shotgun (WGS) entry which is preliminary data.</text>
</comment>
<reference evidence="1 2" key="1">
    <citation type="submission" date="2019-02" db="EMBL/GenBank/DDBJ databases">
        <title>Deep-cultivation of Planctomycetes and their phenomic and genomic characterization uncovers novel biology.</title>
        <authorList>
            <person name="Wiegand S."/>
            <person name="Jogler M."/>
            <person name="Boedeker C."/>
            <person name="Pinto D."/>
            <person name="Vollmers J."/>
            <person name="Rivas-Marin E."/>
            <person name="Kohn T."/>
            <person name="Peeters S.H."/>
            <person name="Heuer A."/>
            <person name="Rast P."/>
            <person name="Oberbeckmann S."/>
            <person name="Bunk B."/>
            <person name="Jeske O."/>
            <person name="Meyerdierks A."/>
            <person name="Storesund J.E."/>
            <person name="Kallscheuer N."/>
            <person name="Luecker S."/>
            <person name="Lage O.M."/>
            <person name="Pohl T."/>
            <person name="Merkel B.J."/>
            <person name="Hornburger P."/>
            <person name="Mueller R.-W."/>
            <person name="Bruemmer F."/>
            <person name="Labrenz M."/>
            <person name="Spormann A.M."/>
            <person name="Op Den Camp H."/>
            <person name="Overmann J."/>
            <person name="Amann R."/>
            <person name="Jetten M.S.M."/>
            <person name="Mascher T."/>
            <person name="Medema M.H."/>
            <person name="Devos D.P."/>
            <person name="Kaster A.-K."/>
            <person name="Ovreas L."/>
            <person name="Rohde M."/>
            <person name="Galperin M.Y."/>
            <person name="Jogler C."/>
        </authorList>
    </citation>
    <scope>NUCLEOTIDE SEQUENCE [LARGE SCALE GENOMIC DNA]</scope>
    <source>
        <strain evidence="1 2">Pla52n</strain>
    </source>
</reference>
<dbReference type="RefSeq" id="WP_342190346.1">
    <property type="nucleotide sequence ID" value="NZ_CP151726.1"/>
</dbReference>
<evidence type="ECO:0000313" key="1">
    <source>
        <dbReference type="EMBL" id="TWU07827.1"/>
    </source>
</evidence>
<organism evidence="1 2">
    <name type="scientific">Stieleria varia</name>
    <dbReference type="NCBI Taxonomy" id="2528005"/>
    <lineage>
        <taxon>Bacteria</taxon>
        <taxon>Pseudomonadati</taxon>
        <taxon>Planctomycetota</taxon>
        <taxon>Planctomycetia</taxon>
        <taxon>Pirellulales</taxon>
        <taxon>Pirellulaceae</taxon>
        <taxon>Stieleria</taxon>
    </lineage>
</organism>
<sequence length="55" mass="5904">MSDETAKLLGDLASHLSSEDRKISPMQVAAHLLELQLRKYSVSDAKSNGTASKCA</sequence>
<dbReference type="EMBL" id="SJPN01000001">
    <property type="protein sequence ID" value="TWU07827.1"/>
    <property type="molecule type" value="Genomic_DNA"/>
</dbReference>
<dbReference type="Proteomes" id="UP000320176">
    <property type="component" value="Unassembled WGS sequence"/>
</dbReference>
<evidence type="ECO:0000313" key="2">
    <source>
        <dbReference type="Proteomes" id="UP000320176"/>
    </source>
</evidence>
<protein>
    <submittedName>
        <fullName evidence="1">Uncharacterized protein</fullName>
    </submittedName>
</protein>
<dbReference type="AlphaFoldDB" id="A0A5C6B7P0"/>
<name>A0A5C6B7P0_9BACT</name>
<proteinExistence type="predicted"/>
<gene>
    <name evidence="1" type="ORF">Pla52n_04020</name>
</gene>
<accession>A0A5C6B7P0</accession>